<keyword evidence="5 6" id="KW-0472">Membrane</keyword>
<reference evidence="7 8" key="1">
    <citation type="submission" date="2020-04" db="EMBL/GenBank/DDBJ databases">
        <title>Flammeovirga sp. SR4, a novel species isolated from seawater.</title>
        <authorList>
            <person name="Wang X."/>
        </authorList>
    </citation>
    <scope>NUCLEOTIDE SEQUENCE [LARGE SCALE GENOMIC DNA]</scope>
    <source>
        <strain evidence="7 8">SR4</strain>
    </source>
</reference>
<evidence type="ECO:0000256" key="3">
    <source>
        <dbReference type="ARBA" id="ARBA00022692"/>
    </source>
</evidence>
<keyword evidence="4 6" id="KW-1133">Transmembrane helix</keyword>
<keyword evidence="2" id="KW-1003">Cell membrane</keyword>
<gene>
    <name evidence="7" type="ORF">HGP29_20435</name>
</gene>
<keyword evidence="3 6" id="KW-0812">Transmembrane</keyword>
<dbReference type="Proteomes" id="UP000585050">
    <property type="component" value="Unassembled WGS sequence"/>
</dbReference>
<dbReference type="PANTHER" id="PTHR43652">
    <property type="entry name" value="BASIC AMINO ACID ANTIPORTER YFCC-RELATED"/>
    <property type="match status" value="1"/>
</dbReference>
<evidence type="ECO:0000256" key="1">
    <source>
        <dbReference type="ARBA" id="ARBA00004651"/>
    </source>
</evidence>
<dbReference type="InterPro" id="IPR051679">
    <property type="entry name" value="DASS-Related_Transporters"/>
</dbReference>
<feature type="transmembrane region" description="Helical" evidence="6">
    <location>
        <begin position="414"/>
        <end position="433"/>
    </location>
</feature>
<evidence type="ECO:0000256" key="5">
    <source>
        <dbReference type="ARBA" id="ARBA00023136"/>
    </source>
</evidence>
<accession>A0A7X8SNU2</accession>
<evidence type="ECO:0000256" key="6">
    <source>
        <dbReference type="SAM" id="Phobius"/>
    </source>
</evidence>
<feature type="transmembrane region" description="Helical" evidence="6">
    <location>
        <begin position="283"/>
        <end position="302"/>
    </location>
</feature>
<proteinExistence type="predicted"/>
<dbReference type="GO" id="GO:0005886">
    <property type="term" value="C:plasma membrane"/>
    <property type="evidence" value="ECO:0007669"/>
    <property type="project" value="UniProtKB-SubCell"/>
</dbReference>
<feature type="transmembrane region" description="Helical" evidence="6">
    <location>
        <begin position="12"/>
        <end position="33"/>
    </location>
</feature>
<dbReference type="RefSeq" id="WP_168884293.1">
    <property type="nucleotide sequence ID" value="NZ_JABAIL010000007.1"/>
</dbReference>
<evidence type="ECO:0000256" key="2">
    <source>
        <dbReference type="ARBA" id="ARBA00022475"/>
    </source>
</evidence>
<feature type="transmembrane region" description="Helical" evidence="6">
    <location>
        <begin position="78"/>
        <end position="95"/>
    </location>
</feature>
<dbReference type="Pfam" id="PF03606">
    <property type="entry name" value="DcuC"/>
    <property type="match status" value="1"/>
</dbReference>
<feature type="transmembrane region" description="Helical" evidence="6">
    <location>
        <begin position="439"/>
        <end position="463"/>
    </location>
</feature>
<feature type="transmembrane region" description="Helical" evidence="6">
    <location>
        <begin position="198"/>
        <end position="217"/>
    </location>
</feature>
<dbReference type="PANTHER" id="PTHR43652:SF2">
    <property type="entry name" value="BASIC AMINO ACID ANTIPORTER YFCC-RELATED"/>
    <property type="match status" value="1"/>
</dbReference>
<protein>
    <submittedName>
        <fullName evidence="7">YfcC family protein</fullName>
    </submittedName>
</protein>
<organism evidence="7 8">
    <name type="scientific">Flammeovirga agarivorans</name>
    <dbReference type="NCBI Taxonomy" id="2726742"/>
    <lineage>
        <taxon>Bacteria</taxon>
        <taxon>Pseudomonadati</taxon>
        <taxon>Bacteroidota</taxon>
        <taxon>Cytophagia</taxon>
        <taxon>Cytophagales</taxon>
        <taxon>Flammeovirgaceae</taxon>
        <taxon>Flammeovirga</taxon>
    </lineage>
</organism>
<keyword evidence="8" id="KW-1185">Reference proteome</keyword>
<comment type="caution">
    <text evidence="7">The sequence shown here is derived from an EMBL/GenBank/DDBJ whole genome shotgun (WGS) entry which is preliminary data.</text>
</comment>
<dbReference type="InterPro" id="IPR018385">
    <property type="entry name" value="C4_dicarb_anaerob_car-like"/>
</dbReference>
<dbReference type="EMBL" id="JABAIL010000007">
    <property type="protein sequence ID" value="NLR93578.1"/>
    <property type="molecule type" value="Genomic_DNA"/>
</dbReference>
<feature type="transmembrane region" description="Helical" evidence="6">
    <location>
        <begin position="118"/>
        <end position="137"/>
    </location>
</feature>
<feature type="transmembrane region" description="Helical" evidence="6">
    <location>
        <begin position="149"/>
        <end position="178"/>
    </location>
</feature>
<feature type="transmembrane region" description="Helical" evidence="6">
    <location>
        <begin position="258"/>
        <end position="277"/>
    </location>
</feature>
<evidence type="ECO:0000313" key="8">
    <source>
        <dbReference type="Proteomes" id="UP000585050"/>
    </source>
</evidence>
<dbReference type="AlphaFoldDB" id="A0A7X8SNU2"/>
<name>A0A7X8SNU2_9BACT</name>
<evidence type="ECO:0000256" key="4">
    <source>
        <dbReference type="ARBA" id="ARBA00022989"/>
    </source>
</evidence>
<evidence type="ECO:0000313" key="7">
    <source>
        <dbReference type="EMBL" id="NLR93578.1"/>
    </source>
</evidence>
<sequence>MTQNKISWIDKIPHPLAILFFMLIGASVLTYIIPAGEFDRELVDGVARVVNGTFHSVDQTPVNLFDTVIAIGIGFQEIADIVFIVFASAAMFGIFEKNGMLEDVVGSFVKSLGLKRKYLIVGMMTYMYGLLGIFVGYENNIALAPIAVIVSLAIGGDVLLGAGMAVGGISVGFGLAPFNPYTVGVGHQIAEMPLFSGWQFRSVLVFALLTVLVYYNISYFKKILANPEKSLSKGIDTHGLELSKPLEEYKTSARDKTVLGIFLLGLLVMLYGVFNLGWYINEISAIFIIIGIVSGLISRMSIEEISQVMSKSFETCALAAILIGAAQGLKVVMDAGHISDTIAHSFIGLLESLPKTASAVVMTMTQSITNIFIPGGSGQALVTLPIMIPVGDTVGITRQCTILAFQIGDGITNIFTPTLGGLIAMLGLCRVPYGSWIKYIFKFTAMAYVVCWIAMAIAVAINYGPM</sequence>
<comment type="subcellular location">
    <subcellularLocation>
        <location evidence="1">Cell membrane</location>
        <topology evidence="1">Multi-pass membrane protein</topology>
    </subcellularLocation>
</comment>